<evidence type="ECO:0000313" key="1">
    <source>
        <dbReference type="EMBL" id="WGW06061.1"/>
    </source>
</evidence>
<keyword evidence="2" id="KW-1185">Reference proteome</keyword>
<reference evidence="1 2" key="1">
    <citation type="submission" date="2023-05" db="EMBL/GenBank/DDBJ databases">
        <title>YMD87, complete Genome.</title>
        <authorList>
            <person name="Zhang J."/>
            <person name="Xu X."/>
        </authorList>
    </citation>
    <scope>NUCLEOTIDE SEQUENCE [LARGE SCALE GENOMIC DNA]</scope>
    <source>
        <strain evidence="1 2">YMD87</strain>
        <plasmid evidence="1 2">unnamed3</plasmid>
    </source>
</reference>
<keyword evidence="1" id="KW-0614">Plasmid</keyword>
<dbReference type="Pfam" id="PF10983">
    <property type="entry name" value="DUF2793"/>
    <property type="match status" value="1"/>
</dbReference>
<sequence>MDISARLSLPYLLPSQAQKHVTHNAALERLDLLVQLTIEEFDASTPPSVPADGGIWALGAAPSGAWDGHADELAAWIDEAWVFVTPQTGWVATDKTGGGMRLRGAAGWEPLIPSAFDNLQGIGIGTSHDATNALAVASDATLLTNAGAGHQLKINKAGATDTASLLFQTGWSGRAEMGTAGSDNFEIKVSPDGSAWSNALSINAASSNIGFGTGTPNYPLHIHRPGSMGAALQLTNGNSGSGPSDGFWFGFSNKAYFWNYEALDTQFATSNTARMTIKADGKVGIGTATPSCGLEVAGAIRAASHASGARPSAASVGAGAMIYDTTLSKPLWSDGTAWRDAAGVAV</sequence>
<name>A0ABY8QPX5_9RHOB</name>
<dbReference type="EMBL" id="CP124619">
    <property type="protein sequence ID" value="WGW06061.1"/>
    <property type="molecule type" value="Genomic_DNA"/>
</dbReference>
<geneLocation type="plasmid" evidence="1 2">
    <name>unnamed3</name>
</geneLocation>
<evidence type="ECO:0000313" key="2">
    <source>
        <dbReference type="Proteomes" id="UP001241605"/>
    </source>
</evidence>
<protein>
    <submittedName>
        <fullName evidence="1">DUF2793 domain-containing protein</fullName>
    </submittedName>
</protein>
<dbReference type="InterPro" id="IPR021251">
    <property type="entry name" value="DUF2793"/>
</dbReference>
<accession>A0ABY8QPX5</accession>
<proteinExistence type="predicted"/>
<dbReference type="Proteomes" id="UP001241605">
    <property type="component" value="Plasmid unnamed3"/>
</dbReference>
<dbReference type="RefSeq" id="WP_282302684.1">
    <property type="nucleotide sequence ID" value="NZ_CP124619.1"/>
</dbReference>
<organism evidence="1 2">
    <name type="scientific">Tropicibacter oceani</name>
    <dbReference type="NCBI Taxonomy" id="3058420"/>
    <lineage>
        <taxon>Bacteria</taxon>
        <taxon>Pseudomonadati</taxon>
        <taxon>Pseudomonadota</taxon>
        <taxon>Alphaproteobacteria</taxon>
        <taxon>Rhodobacterales</taxon>
        <taxon>Roseobacteraceae</taxon>
        <taxon>Tropicibacter</taxon>
    </lineage>
</organism>
<gene>
    <name evidence="1" type="ORF">QF118_19640</name>
</gene>